<protein>
    <submittedName>
        <fullName evidence="1">Uncharacterized protein</fullName>
    </submittedName>
</protein>
<dbReference type="OrthoDB" id="200029at2759"/>
<evidence type="ECO:0000313" key="1">
    <source>
        <dbReference type="EMBL" id="GAX77691.1"/>
    </source>
</evidence>
<organism evidence="1 2">
    <name type="scientific">Chlamydomonas eustigma</name>
    <dbReference type="NCBI Taxonomy" id="1157962"/>
    <lineage>
        <taxon>Eukaryota</taxon>
        <taxon>Viridiplantae</taxon>
        <taxon>Chlorophyta</taxon>
        <taxon>core chlorophytes</taxon>
        <taxon>Chlorophyceae</taxon>
        <taxon>CS clade</taxon>
        <taxon>Chlamydomonadales</taxon>
        <taxon>Chlamydomonadaceae</taxon>
        <taxon>Chlamydomonas</taxon>
    </lineage>
</organism>
<proteinExistence type="predicted"/>
<accession>A0A250X3Q5</accession>
<reference evidence="1 2" key="1">
    <citation type="submission" date="2017-08" db="EMBL/GenBank/DDBJ databases">
        <title>Acidophilic green algal genome provides insights into adaptation to an acidic environment.</title>
        <authorList>
            <person name="Hirooka S."/>
            <person name="Hirose Y."/>
            <person name="Kanesaki Y."/>
            <person name="Higuchi S."/>
            <person name="Fujiwara T."/>
            <person name="Onuma R."/>
            <person name="Era A."/>
            <person name="Ohbayashi R."/>
            <person name="Uzuka A."/>
            <person name="Nozaki H."/>
            <person name="Yoshikawa H."/>
            <person name="Miyagishima S.Y."/>
        </authorList>
    </citation>
    <scope>NUCLEOTIDE SEQUENCE [LARGE SCALE GENOMIC DNA]</scope>
    <source>
        <strain evidence="1 2">NIES-2499</strain>
    </source>
</reference>
<dbReference type="STRING" id="1157962.A0A250X3Q5"/>
<name>A0A250X3Q5_9CHLO</name>
<sequence length="217" mass="23503">MCVLHSKKPGLCTSQGVTRMGRGLLKNSSKPQRNLKNSSQIDRVAIVSIGVAATTLMLQATEIHALPETPYSLQSSIEYGITKRGTLRSCPTNINPNCVSTSSTNDTYGPAWRATESNPNQAARVLENSIKSMFDQEDSVALLRSETLEGGAVYLMFGFQTPWGPALDIAEFLIHPDERQSLSGDSVMGKSSQQHEERTDLTGGALVTYRGLAGNVR</sequence>
<keyword evidence="2" id="KW-1185">Reference proteome</keyword>
<dbReference type="AlphaFoldDB" id="A0A250X3Q5"/>
<dbReference type="PANTHER" id="PTHR36783:SF2">
    <property type="entry name" value="THYLAKOID LUMENAL 17.9 KDA PROTEIN, CHLOROPLASTIC"/>
    <property type="match status" value="1"/>
</dbReference>
<comment type="caution">
    <text evidence="1">The sequence shown here is derived from an EMBL/GenBank/DDBJ whole genome shotgun (WGS) entry which is preliminary data.</text>
</comment>
<dbReference type="PANTHER" id="PTHR36783">
    <property type="entry name" value="THYLAKOID LUMENAL 17.9 KDA PROTEIN, CHLOROPLASTIC"/>
    <property type="match status" value="1"/>
</dbReference>
<evidence type="ECO:0000313" key="2">
    <source>
        <dbReference type="Proteomes" id="UP000232323"/>
    </source>
</evidence>
<dbReference type="InterPro" id="IPR037734">
    <property type="entry name" value="Thylakoid_lumenal_17.9"/>
</dbReference>
<gene>
    <name evidence="1" type="ORF">CEUSTIGMA_g5134.t1</name>
</gene>
<dbReference type="Proteomes" id="UP000232323">
    <property type="component" value="Unassembled WGS sequence"/>
</dbReference>
<dbReference type="EMBL" id="BEGY01000026">
    <property type="protein sequence ID" value="GAX77691.1"/>
    <property type="molecule type" value="Genomic_DNA"/>
</dbReference>